<gene>
    <name evidence="4" type="ORF">CNMCM8927_001039</name>
</gene>
<proteinExistence type="inferred from homology"/>
<dbReference type="Proteomes" id="UP000649114">
    <property type="component" value="Unassembled WGS sequence"/>
</dbReference>
<dbReference type="InterPro" id="IPR011234">
    <property type="entry name" value="Fumarylacetoacetase-like_C"/>
</dbReference>
<evidence type="ECO:0000313" key="4">
    <source>
        <dbReference type="EMBL" id="KAF4201823.1"/>
    </source>
</evidence>
<feature type="domain" description="Class II aldolase/adducin N-terminal" evidence="3">
    <location>
        <begin position="14"/>
        <end position="194"/>
    </location>
</feature>
<dbReference type="InterPro" id="IPR036663">
    <property type="entry name" value="Fumarylacetoacetase_C_sf"/>
</dbReference>
<dbReference type="EMBL" id="JAAAPU010000126">
    <property type="protein sequence ID" value="KAF4201823.1"/>
    <property type="molecule type" value="Genomic_DNA"/>
</dbReference>
<dbReference type="Pfam" id="PF00596">
    <property type="entry name" value="Aldolase_II"/>
    <property type="match status" value="1"/>
</dbReference>
<dbReference type="PANTHER" id="PTHR11820">
    <property type="entry name" value="ACYLPYRUVASE"/>
    <property type="match status" value="1"/>
</dbReference>
<reference evidence="4" key="2">
    <citation type="submission" date="2020-04" db="EMBL/GenBank/DDBJ databases">
        <authorList>
            <person name="Santos R.A.C."/>
            <person name="Steenwyk J.L."/>
            <person name="Rivero-Menendez O."/>
            <person name="Mead M.E."/>
            <person name="Silva L.P."/>
            <person name="Bastos R.W."/>
            <person name="Alastruey-Izquierdo A."/>
            <person name="Goldman G.H."/>
            <person name="Rokas A."/>
        </authorList>
    </citation>
    <scope>NUCLEOTIDE SEQUENCE</scope>
    <source>
        <strain evidence="4">CNM-CM8927</strain>
    </source>
</reference>
<sequence length="672" mass="74740">MATDNTSSTPSIFRTLINGSHILHQHGILDAYGHLSVRHPEKTNTFLMPRNMAPALLSSRADIVEYRVDDASPVDPTSPPGYVERFIHSEIYRRHPEIHSVIHSHSPAILPFTITGSRVPMFDIAEFYSEEDVRDLLIRNQRLGKDLSACFERSENSHPSVVLMRGHGFTVIGGGIEECVFRAIYTAENARVQTASLTLQLAAGTAPLKNNEALYYLQDSELPATTQMTQWSIMRPWNFFIYKRYYIGIYGRKLRQRAMNLLVPYYGPQSPAYANERQQRLSLIRILGSNLNTFNIFYNTDARWKGFLVRDILTPSDISVFPTVLCAGLNVTGAANILLFRNLTEFNPSSAWDGPTPTSRYAPSFAYLTECLDQFRSTLGTPADTSMSPSWTHLVRFVATEDNHIRLGQLVDTNRDVGKDSVNGVEILVYLIEGSIFDGRVTDKIMHVKQILSPVDSTQCNYIRCLGLNYTDHANEANLSLPKVPIMFTKPRSALADPYPATINIPKCAQDDTSDYESELCVVIGKTGRDIPESEALDYVLGYTASNDVSARALQLATAQWSFSKGLDGSCPIGPVLVSPSVITDPQTLRIQGSHNGSVVQDGHTKDMIFSIAKQISYLSQGTTLEAGTIFLTGTPAGIGYFRNPRLVLKDGDEFSVEIERIGSLVNKVRYE</sequence>
<dbReference type="GO" id="GO:0006107">
    <property type="term" value="P:oxaloacetate metabolic process"/>
    <property type="evidence" value="ECO:0007669"/>
    <property type="project" value="UniProtKB-ARBA"/>
</dbReference>
<protein>
    <recommendedName>
        <fullName evidence="3">Class II aldolase/adducin N-terminal domain-containing protein</fullName>
    </recommendedName>
</protein>
<accession>A0AAN6BMD2</accession>
<dbReference type="InterPro" id="IPR036409">
    <property type="entry name" value="Aldolase_II/adducin_N_sf"/>
</dbReference>
<organism evidence="4 5">
    <name type="scientific">Aspergillus lentulus</name>
    <dbReference type="NCBI Taxonomy" id="293939"/>
    <lineage>
        <taxon>Eukaryota</taxon>
        <taxon>Fungi</taxon>
        <taxon>Dikarya</taxon>
        <taxon>Ascomycota</taxon>
        <taxon>Pezizomycotina</taxon>
        <taxon>Eurotiomycetes</taxon>
        <taxon>Eurotiomycetidae</taxon>
        <taxon>Eurotiales</taxon>
        <taxon>Aspergillaceae</taxon>
        <taxon>Aspergillus</taxon>
        <taxon>Aspergillus subgen. Fumigati</taxon>
    </lineage>
</organism>
<dbReference type="GO" id="GO:0050163">
    <property type="term" value="F:oxaloacetate tautomerase activity"/>
    <property type="evidence" value="ECO:0007669"/>
    <property type="project" value="UniProtKB-ARBA"/>
</dbReference>
<dbReference type="Gene3D" id="3.90.850.10">
    <property type="entry name" value="Fumarylacetoacetase-like, C-terminal domain"/>
    <property type="match status" value="1"/>
</dbReference>
<dbReference type="GO" id="GO:0046872">
    <property type="term" value="F:metal ion binding"/>
    <property type="evidence" value="ECO:0007669"/>
    <property type="project" value="UniProtKB-KW"/>
</dbReference>
<dbReference type="SMART" id="SM01007">
    <property type="entry name" value="Aldolase_II"/>
    <property type="match status" value="1"/>
</dbReference>
<name>A0AAN6BMD2_ASPLE</name>
<keyword evidence="2" id="KW-0479">Metal-binding</keyword>
<reference evidence="4" key="1">
    <citation type="journal article" date="2020" name="bioRxiv">
        <title>Genomic and phenotypic heterogeneity of clinical isolates of the human pathogens Aspergillus fumigatus, Aspergillus lentulus and Aspergillus fumigatiaffinis.</title>
        <authorList>
            <person name="dos Santos R.A.C."/>
            <person name="Steenwyk J.L."/>
            <person name="Rivero-Menendez O."/>
            <person name="Mead M.E."/>
            <person name="Silva L.P."/>
            <person name="Bastos R.W."/>
            <person name="Alastruey-Izquierdo A."/>
            <person name="Goldman G.H."/>
            <person name="Rokas A."/>
        </authorList>
    </citation>
    <scope>NUCLEOTIDE SEQUENCE</scope>
    <source>
        <strain evidence="4">CNM-CM8927</strain>
    </source>
</reference>
<dbReference type="FunFam" id="3.90.850.10:FF:000002">
    <property type="entry name" value="2-hydroxyhepta-2,4-diene-1,7-dioate isomerase"/>
    <property type="match status" value="1"/>
</dbReference>
<evidence type="ECO:0000259" key="3">
    <source>
        <dbReference type="SMART" id="SM01007"/>
    </source>
</evidence>
<dbReference type="InterPro" id="IPR001303">
    <property type="entry name" value="Aldolase_II/adducin_N"/>
</dbReference>
<comment type="similarity">
    <text evidence="1">Belongs to the FAH family.</text>
</comment>
<comment type="caution">
    <text evidence="4">The sequence shown here is derived from an EMBL/GenBank/DDBJ whole genome shotgun (WGS) entry which is preliminary data.</text>
</comment>
<dbReference type="Pfam" id="PF01557">
    <property type="entry name" value="FAA_hydrolase"/>
    <property type="match status" value="1"/>
</dbReference>
<evidence type="ECO:0000256" key="2">
    <source>
        <dbReference type="ARBA" id="ARBA00022723"/>
    </source>
</evidence>
<dbReference type="SUPFAM" id="SSF53639">
    <property type="entry name" value="AraD/HMP-PK domain-like"/>
    <property type="match status" value="1"/>
</dbReference>
<dbReference type="SUPFAM" id="SSF56529">
    <property type="entry name" value="FAH"/>
    <property type="match status" value="1"/>
</dbReference>
<dbReference type="AlphaFoldDB" id="A0AAN6BMD2"/>
<evidence type="ECO:0000313" key="5">
    <source>
        <dbReference type="Proteomes" id="UP000649114"/>
    </source>
</evidence>
<dbReference type="Gene3D" id="3.40.225.10">
    <property type="entry name" value="Class II aldolase/adducin N-terminal domain"/>
    <property type="match status" value="1"/>
</dbReference>
<evidence type="ECO:0000256" key="1">
    <source>
        <dbReference type="ARBA" id="ARBA00010211"/>
    </source>
</evidence>